<feature type="transmembrane region" description="Helical" evidence="5">
    <location>
        <begin position="186"/>
        <end position="205"/>
    </location>
</feature>
<evidence type="ECO:0000259" key="6">
    <source>
        <dbReference type="Pfam" id="PF03151"/>
    </source>
</evidence>
<dbReference type="Pfam" id="PF03151">
    <property type="entry name" value="TPT"/>
    <property type="match status" value="1"/>
</dbReference>
<sequence>MSGKTNGYLAALYCLFNIIVASAIVFANKAVFSFFNFKFVFALTLIHTIFTWAGMSLLACVGFFLPKRIPAHQLLPLAIGYIGYIVLCNLSLNLNSVGFYQIMKVAVAPSVLLLEIVMFHKIPSLMVVCSVVVVCAGVTVATVTDPVVVKNSSGLFVGIAATLITALYQIWVGSKQKELDANSSQLLLAYTPQATLLLSVLVPIFEPMGWRDQEEGTLLGFTYTFQCILAIAISAILGVLVSLSTFLVIGSTSSLSYNIIGHFKTVIILSGGVLFFDDITSWKRFAGICVAMAGIGWYTQMTIMGSTQSLSQGSKSPSPGPLKTKAELLAPFLPETERAAA</sequence>
<dbReference type="PANTHER" id="PTHR11132">
    <property type="entry name" value="SOLUTE CARRIER FAMILY 35"/>
    <property type="match status" value="1"/>
</dbReference>
<feature type="transmembrane region" description="Helical" evidence="5">
    <location>
        <begin position="39"/>
        <end position="65"/>
    </location>
</feature>
<evidence type="ECO:0000256" key="3">
    <source>
        <dbReference type="ARBA" id="ARBA00022989"/>
    </source>
</evidence>
<dbReference type="GO" id="GO:0016020">
    <property type="term" value="C:membrane"/>
    <property type="evidence" value="ECO:0007669"/>
    <property type="project" value="UniProtKB-SubCell"/>
</dbReference>
<proteinExistence type="predicted"/>
<feature type="transmembrane region" description="Helical" evidence="5">
    <location>
        <begin position="255"/>
        <end position="276"/>
    </location>
</feature>
<keyword evidence="4 5" id="KW-0472">Membrane</keyword>
<gene>
    <name evidence="7" type="ORF">CEUSTIGMA_g10870.t1</name>
</gene>
<evidence type="ECO:0000256" key="2">
    <source>
        <dbReference type="ARBA" id="ARBA00022692"/>
    </source>
</evidence>
<evidence type="ECO:0000256" key="4">
    <source>
        <dbReference type="ARBA" id="ARBA00023136"/>
    </source>
</evidence>
<keyword evidence="3 5" id="KW-1133">Transmembrane helix</keyword>
<keyword evidence="8" id="KW-1185">Reference proteome</keyword>
<dbReference type="InterPro" id="IPR004853">
    <property type="entry name" value="Sugar_P_trans_dom"/>
</dbReference>
<feature type="transmembrane region" description="Helical" evidence="5">
    <location>
        <begin position="282"/>
        <end position="299"/>
    </location>
</feature>
<dbReference type="Proteomes" id="UP000232323">
    <property type="component" value="Unassembled WGS sequence"/>
</dbReference>
<comment type="caution">
    <text evidence="7">The sequence shown here is derived from an EMBL/GenBank/DDBJ whole genome shotgun (WGS) entry which is preliminary data.</text>
</comment>
<dbReference type="AlphaFoldDB" id="A0A250XK35"/>
<organism evidence="7 8">
    <name type="scientific">Chlamydomonas eustigma</name>
    <dbReference type="NCBI Taxonomy" id="1157962"/>
    <lineage>
        <taxon>Eukaryota</taxon>
        <taxon>Viridiplantae</taxon>
        <taxon>Chlorophyta</taxon>
        <taxon>core chlorophytes</taxon>
        <taxon>Chlorophyceae</taxon>
        <taxon>CS clade</taxon>
        <taxon>Chlamydomonadales</taxon>
        <taxon>Chlamydomonadaceae</taxon>
        <taxon>Chlamydomonas</taxon>
    </lineage>
</organism>
<feature type="domain" description="Sugar phosphate transporter" evidence="6">
    <location>
        <begin position="11"/>
        <end position="298"/>
    </location>
</feature>
<name>A0A250XK35_9CHLO</name>
<comment type="subcellular location">
    <subcellularLocation>
        <location evidence="1">Membrane</location>
        <topology evidence="1">Multi-pass membrane protein</topology>
    </subcellularLocation>
</comment>
<evidence type="ECO:0000313" key="7">
    <source>
        <dbReference type="EMBL" id="GAX83445.1"/>
    </source>
</evidence>
<feature type="transmembrane region" description="Helical" evidence="5">
    <location>
        <begin position="125"/>
        <end position="143"/>
    </location>
</feature>
<feature type="transmembrane region" description="Helical" evidence="5">
    <location>
        <begin position="74"/>
        <end position="92"/>
    </location>
</feature>
<reference evidence="7 8" key="1">
    <citation type="submission" date="2017-08" db="EMBL/GenBank/DDBJ databases">
        <title>Acidophilic green algal genome provides insights into adaptation to an acidic environment.</title>
        <authorList>
            <person name="Hirooka S."/>
            <person name="Hirose Y."/>
            <person name="Kanesaki Y."/>
            <person name="Higuchi S."/>
            <person name="Fujiwara T."/>
            <person name="Onuma R."/>
            <person name="Era A."/>
            <person name="Ohbayashi R."/>
            <person name="Uzuka A."/>
            <person name="Nozaki H."/>
            <person name="Yoshikawa H."/>
            <person name="Miyagishima S.Y."/>
        </authorList>
    </citation>
    <scope>NUCLEOTIDE SEQUENCE [LARGE SCALE GENOMIC DNA]</scope>
    <source>
        <strain evidence="7 8">NIES-2499</strain>
    </source>
</reference>
<dbReference type="InterPro" id="IPR050186">
    <property type="entry name" value="TPT_transporter"/>
</dbReference>
<evidence type="ECO:0000313" key="8">
    <source>
        <dbReference type="Proteomes" id="UP000232323"/>
    </source>
</evidence>
<dbReference type="EMBL" id="BEGY01000099">
    <property type="protein sequence ID" value="GAX83445.1"/>
    <property type="molecule type" value="Genomic_DNA"/>
</dbReference>
<evidence type="ECO:0000256" key="1">
    <source>
        <dbReference type="ARBA" id="ARBA00004141"/>
    </source>
</evidence>
<feature type="transmembrane region" description="Helical" evidence="5">
    <location>
        <begin position="217"/>
        <end position="243"/>
    </location>
</feature>
<feature type="transmembrane region" description="Helical" evidence="5">
    <location>
        <begin position="155"/>
        <end position="174"/>
    </location>
</feature>
<dbReference type="OrthoDB" id="5547497at2759"/>
<evidence type="ECO:0000256" key="5">
    <source>
        <dbReference type="SAM" id="Phobius"/>
    </source>
</evidence>
<accession>A0A250XK35</accession>
<keyword evidence="2 5" id="KW-0812">Transmembrane</keyword>
<protein>
    <recommendedName>
        <fullName evidence="6">Sugar phosphate transporter domain-containing protein</fullName>
    </recommendedName>
</protein>
<feature type="transmembrane region" description="Helical" evidence="5">
    <location>
        <begin position="7"/>
        <end position="27"/>
    </location>
</feature>